<name>F0R174_PHOSB</name>
<dbReference type="Proteomes" id="UP000007486">
    <property type="component" value="Chromosome"/>
</dbReference>
<dbReference type="SUPFAM" id="SSF53448">
    <property type="entry name" value="Nucleotide-diphospho-sugar transferases"/>
    <property type="match status" value="1"/>
</dbReference>
<dbReference type="RefSeq" id="WP_013617733.1">
    <property type="nucleotide sequence ID" value="NC_015164.1"/>
</dbReference>
<dbReference type="STRING" id="667015.Bacsa_1742"/>
<dbReference type="Gene3D" id="3.90.550.10">
    <property type="entry name" value="Spore Coat Polysaccharide Biosynthesis Protein SpsA, Chain A"/>
    <property type="match status" value="1"/>
</dbReference>
<keyword evidence="2 3" id="KW-0808">Transferase</keyword>
<evidence type="ECO:0000313" key="4">
    <source>
        <dbReference type="Proteomes" id="UP000007486"/>
    </source>
</evidence>
<protein>
    <submittedName>
        <fullName evidence="3">Glycosyl transferase family 8</fullName>
    </submittedName>
</protein>
<dbReference type="Pfam" id="PF05637">
    <property type="entry name" value="Glyco_transf_34"/>
    <property type="match status" value="1"/>
</dbReference>
<evidence type="ECO:0000256" key="2">
    <source>
        <dbReference type="ARBA" id="ARBA00022679"/>
    </source>
</evidence>
<dbReference type="EMBL" id="CP002530">
    <property type="protein sequence ID" value="ADY36302.1"/>
    <property type="molecule type" value="Genomic_DNA"/>
</dbReference>
<reference evidence="3 4" key="1">
    <citation type="journal article" date="2011" name="Stand. Genomic Sci.">
        <title>Complete genome sequence of Bacteroides salanitronis type strain (BL78).</title>
        <authorList>
            <person name="Gronow S."/>
            <person name="Held B."/>
            <person name="Lucas S."/>
            <person name="Lapidus A."/>
            <person name="Del Rio T.G."/>
            <person name="Nolan M."/>
            <person name="Tice H."/>
            <person name="Deshpande S."/>
            <person name="Cheng J.F."/>
            <person name="Pitluck S."/>
            <person name="Liolios K."/>
            <person name="Pagani I."/>
            <person name="Ivanova N."/>
            <person name="Mavromatis K."/>
            <person name="Pati A."/>
            <person name="Tapia R."/>
            <person name="Han C."/>
            <person name="Goodwin L."/>
            <person name="Chen A."/>
            <person name="Palaniappan K."/>
            <person name="Land M."/>
            <person name="Hauser L."/>
            <person name="Chang Y.J."/>
            <person name="Jeffries C.D."/>
            <person name="Brambilla E.M."/>
            <person name="Rohde M."/>
            <person name="Goker M."/>
            <person name="Detter J.C."/>
            <person name="Woyke T."/>
            <person name="Bristow J."/>
            <person name="Markowitz V."/>
            <person name="Hugenholtz P."/>
            <person name="Kyrpides N.C."/>
            <person name="Klenk H.P."/>
            <person name="Eisen J.A."/>
        </authorList>
    </citation>
    <scope>NUCLEOTIDE SEQUENCE [LARGE SCALE GENOMIC DNA]</scope>
    <source>
        <strain evidence="3 4">DSM 18170</strain>
    </source>
</reference>
<sequence>MKTKIVYAVTSDETDFYLEQTLVSVYSLRLYNPETRVVLIVDDKTNDTLIGKRAKILEYISDKVVVNIPAKYTKKERSRYLKTTIRQHIEGAYLFIDSDTIITDNLSDIDNLLDKGIDIAAVKDSHCDFKDMQNYKLILSRAHIIGWDTILKKDTIHFNSGVMFVCDNNFTHKFYDEWHNNWIYELHKGLFYDQLALAYTNQMLKYPIKELDGIWDCQICQDGLSYLYKAKIIHYFGEIGNRSAYYFRNINVFEKVKESGNIPQTLIPFIRKGKGAFIGHHFVCDDVDFMQSFLYKLYRRFPKLFKTINSVIECSFKLLHKKRSVK</sequence>
<dbReference type="GO" id="GO:0016020">
    <property type="term" value="C:membrane"/>
    <property type="evidence" value="ECO:0007669"/>
    <property type="project" value="InterPro"/>
</dbReference>
<keyword evidence="1" id="KW-0328">Glycosyltransferase</keyword>
<gene>
    <name evidence="3" type="ordered locus">Bacsa_1742</name>
</gene>
<dbReference type="InterPro" id="IPR008630">
    <property type="entry name" value="Glyco_trans_34"/>
</dbReference>
<proteinExistence type="predicted"/>
<evidence type="ECO:0000313" key="3">
    <source>
        <dbReference type="EMBL" id="ADY36302.1"/>
    </source>
</evidence>
<evidence type="ECO:0000256" key="1">
    <source>
        <dbReference type="ARBA" id="ARBA00022676"/>
    </source>
</evidence>
<dbReference type="GO" id="GO:0016757">
    <property type="term" value="F:glycosyltransferase activity"/>
    <property type="evidence" value="ECO:0007669"/>
    <property type="project" value="UniProtKB-KW"/>
</dbReference>
<dbReference type="OrthoDB" id="9802422at2"/>
<keyword evidence="4" id="KW-1185">Reference proteome</keyword>
<dbReference type="eggNOG" id="COG1442">
    <property type="taxonomic scope" value="Bacteria"/>
</dbReference>
<dbReference type="InterPro" id="IPR029044">
    <property type="entry name" value="Nucleotide-diphossugar_trans"/>
</dbReference>
<dbReference type="KEGG" id="bsa:Bacsa_1742"/>
<accession>F0R174</accession>
<dbReference type="HOGENOM" id="CLU_072747_0_0_10"/>
<organism evidence="3 4">
    <name type="scientific">Phocaeicola salanitronis (strain DSM 18170 / JCM 13657 / CCUG 60908 / BL78)</name>
    <name type="common">Bacteroides salanitronis</name>
    <dbReference type="NCBI Taxonomy" id="667015"/>
    <lineage>
        <taxon>Bacteria</taxon>
        <taxon>Pseudomonadati</taxon>
        <taxon>Bacteroidota</taxon>
        <taxon>Bacteroidia</taxon>
        <taxon>Bacteroidales</taxon>
        <taxon>Bacteroidaceae</taxon>
        <taxon>Phocaeicola</taxon>
    </lineage>
</organism>
<dbReference type="AlphaFoldDB" id="F0R174"/>